<dbReference type="InterPro" id="IPR027417">
    <property type="entry name" value="P-loop_NTPase"/>
</dbReference>
<proteinExistence type="predicted"/>
<dbReference type="RefSeq" id="WP_193803406.1">
    <property type="nucleotide sequence ID" value="NZ_JADEZV010000001.1"/>
</dbReference>
<gene>
    <name evidence="2" type="ORF">IOK49_01860</name>
</gene>
<keyword evidence="2" id="KW-0547">Nucleotide-binding</keyword>
<dbReference type="GO" id="GO:0005524">
    <property type="term" value="F:ATP binding"/>
    <property type="evidence" value="ECO:0007669"/>
    <property type="project" value="UniProtKB-KW"/>
</dbReference>
<dbReference type="Pfam" id="PF13173">
    <property type="entry name" value="AAA_14"/>
    <property type="match status" value="1"/>
</dbReference>
<reference evidence="2" key="1">
    <citation type="submission" date="2020-10" db="EMBL/GenBank/DDBJ databases">
        <title>Fervidococcus fontis strain 3639Fd - the first crenarchaeon capable of growth on lipids.</title>
        <authorList>
            <person name="Kochetkova T.V."/>
            <person name="Elcheninov A.G."/>
            <person name="Toschakov S.V."/>
            <person name="Kublanov I.V."/>
        </authorList>
    </citation>
    <scope>NUCLEOTIDE SEQUENCE</scope>
    <source>
        <strain evidence="2">3639Fd</strain>
    </source>
</reference>
<sequence length="97" mass="10829">MNPITVVIGVRRSGKTSLLRVALNECKNPQVYVDPRFSTALDYRDFAVMLKNSLEIAGKLAGDVVDIILIHETPYLPNQFSFIRESIDSPALIPARQ</sequence>
<dbReference type="EMBL" id="JADEZV010000001">
    <property type="protein sequence ID" value="MBE9390831.1"/>
    <property type="molecule type" value="Genomic_DNA"/>
</dbReference>
<name>A0A843AIN5_9CREN</name>
<dbReference type="SUPFAM" id="SSF52540">
    <property type="entry name" value="P-loop containing nucleoside triphosphate hydrolases"/>
    <property type="match status" value="1"/>
</dbReference>
<protein>
    <submittedName>
        <fullName evidence="2">ATP-binding protein</fullName>
    </submittedName>
</protein>
<keyword evidence="2" id="KW-0067">ATP-binding</keyword>
<evidence type="ECO:0000259" key="1">
    <source>
        <dbReference type="Pfam" id="PF13173"/>
    </source>
</evidence>
<evidence type="ECO:0000313" key="3">
    <source>
        <dbReference type="Proteomes" id="UP000652307"/>
    </source>
</evidence>
<dbReference type="Proteomes" id="UP000652307">
    <property type="component" value="Unassembled WGS sequence"/>
</dbReference>
<dbReference type="AlphaFoldDB" id="A0A843AIN5"/>
<evidence type="ECO:0000313" key="2">
    <source>
        <dbReference type="EMBL" id="MBE9390831.1"/>
    </source>
</evidence>
<comment type="caution">
    <text evidence="2">The sequence shown here is derived from an EMBL/GenBank/DDBJ whole genome shotgun (WGS) entry which is preliminary data.</text>
</comment>
<feature type="domain" description="AAA" evidence="1">
    <location>
        <begin position="2"/>
        <end position="89"/>
    </location>
</feature>
<dbReference type="InterPro" id="IPR041682">
    <property type="entry name" value="AAA_14"/>
</dbReference>
<accession>A0A843AIN5</accession>
<organism evidence="2 3">
    <name type="scientific">Fervidicoccus fontis</name>
    <dbReference type="NCBI Taxonomy" id="683846"/>
    <lineage>
        <taxon>Archaea</taxon>
        <taxon>Thermoproteota</taxon>
        <taxon>Thermoprotei</taxon>
        <taxon>Fervidicoccales</taxon>
        <taxon>Fervidicoccaceae</taxon>
        <taxon>Fervidicoccus</taxon>
    </lineage>
</organism>
<dbReference type="Gene3D" id="3.40.50.300">
    <property type="entry name" value="P-loop containing nucleotide triphosphate hydrolases"/>
    <property type="match status" value="1"/>
</dbReference>